<dbReference type="Gene3D" id="2.60.40.10">
    <property type="entry name" value="Immunoglobulins"/>
    <property type="match status" value="2"/>
</dbReference>
<feature type="domain" description="IPT/TIG" evidence="1">
    <location>
        <begin position="53"/>
        <end position="150"/>
    </location>
</feature>
<dbReference type="Proteomes" id="UP001174909">
    <property type="component" value="Unassembled WGS sequence"/>
</dbReference>
<proteinExistence type="predicted"/>
<keyword evidence="3" id="KW-1185">Reference proteome</keyword>
<dbReference type="SUPFAM" id="SSF81296">
    <property type="entry name" value="E set domains"/>
    <property type="match status" value="2"/>
</dbReference>
<comment type="caution">
    <text evidence="2">The sequence shown here is derived from an EMBL/GenBank/DDBJ whole genome shotgun (WGS) entry which is preliminary data.</text>
</comment>
<evidence type="ECO:0000313" key="2">
    <source>
        <dbReference type="EMBL" id="CAI8056127.1"/>
    </source>
</evidence>
<dbReference type="GO" id="GO:0005886">
    <property type="term" value="C:plasma membrane"/>
    <property type="evidence" value="ECO:0007669"/>
    <property type="project" value="TreeGrafter"/>
</dbReference>
<dbReference type="PANTHER" id="PTHR22625:SF70">
    <property type="entry name" value="PLEXIN A, ISOFORM A"/>
    <property type="match status" value="1"/>
</dbReference>
<dbReference type="InterPro" id="IPR002909">
    <property type="entry name" value="IPT_dom"/>
</dbReference>
<gene>
    <name evidence="2" type="ORF">GBAR_LOCUS30579</name>
</gene>
<dbReference type="EMBL" id="CASHTH010004327">
    <property type="protein sequence ID" value="CAI8056127.1"/>
    <property type="molecule type" value="Genomic_DNA"/>
</dbReference>
<dbReference type="InterPro" id="IPR031148">
    <property type="entry name" value="Plexin"/>
</dbReference>
<evidence type="ECO:0000313" key="3">
    <source>
        <dbReference type="Proteomes" id="UP001174909"/>
    </source>
</evidence>
<dbReference type="PANTHER" id="PTHR22625">
    <property type="entry name" value="PLEXIN"/>
    <property type="match status" value="1"/>
</dbReference>
<accession>A0AA35XLS7</accession>
<dbReference type="InterPro" id="IPR014756">
    <property type="entry name" value="Ig_E-set"/>
</dbReference>
<dbReference type="InterPro" id="IPR013783">
    <property type="entry name" value="Ig-like_fold"/>
</dbReference>
<protein>
    <submittedName>
        <fullName evidence="2">Plexin-B2</fullName>
    </submittedName>
</protein>
<dbReference type="AlphaFoldDB" id="A0AA35XLS7"/>
<reference evidence="2" key="1">
    <citation type="submission" date="2023-03" db="EMBL/GenBank/DDBJ databases">
        <authorList>
            <person name="Steffen K."/>
            <person name="Cardenas P."/>
        </authorList>
    </citation>
    <scope>NUCLEOTIDE SEQUENCE</scope>
</reference>
<feature type="domain" description="IPT/TIG" evidence="1">
    <location>
        <begin position="151"/>
        <end position="241"/>
    </location>
</feature>
<dbReference type="GO" id="GO:0017154">
    <property type="term" value="F:semaphorin receptor activity"/>
    <property type="evidence" value="ECO:0007669"/>
    <property type="project" value="InterPro"/>
</dbReference>
<dbReference type="SMART" id="SM00429">
    <property type="entry name" value="IPT"/>
    <property type="match status" value="2"/>
</dbReference>
<organism evidence="2 3">
    <name type="scientific">Geodia barretti</name>
    <name type="common">Barrett's horny sponge</name>
    <dbReference type="NCBI Taxonomy" id="519541"/>
    <lineage>
        <taxon>Eukaryota</taxon>
        <taxon>Metazoa</taxon>
        <taxon>Porifera</taxon>
        <taxon>Demospongiae</taxon>
        <taxon>Heteroscleromorpha</taxon>
        <taxon>Tetractinellida</taxon>
        <taxon>Astrophorina</taxon>
        <taxon>Geodiidae</taxon>
        <taxon>Geodia</taxon>
    </lineage>
</organism>
<evidence type="ECO:0000259" key="1">
    <source>
        <dbReference type="SMART" id="SM00429"/>
    </source>
</evidence>
<dbReference type="SUPFAM" id="SSF103575">
    <property type="entry name" value="Plexin repeat"/>
    <property type="match status" value="1"/>
</dbReference>
<name>A0AA35XLS7_GEOBA</name>
<dbReference type="GO" id="GO:0002116">
    <property type="term" value="C:semaphorin receptor complex"/>
    <property type="evidence" value="ECO:0007669"/>
    <property type="project" value="TreeGrafter"/>
</dbReference>
<dbReference type="Pfam" id="PF01833">
    <property type="entry name" value="TIG"/>
    <property type="match status" value="2"/>
</dbReference>
<dbReference type="GO" id="GO:0030334">
    <property type="term" value="P:regulation of cell migration"/>
    <property type="evidence" value="ECO:0007669"/>
    <property type="project" value="TreeGrafter"/>
</dbReference>
<sequence length="310" mass="32982">MCILYDCNELETSCSSCLGRNLVGFTCGWCSNECAVTEECSHTFLTTTAMCPLPIIDSVQPNRGPTARGTHVYISGTDLGASYSDVIEVSLQSVTGTSVSCLLAGEETYVLGRGIVCVTPSVMLGGNYVLKVRIQRESIAEMVSAPYSYEEPRLTAVDPAFGPKSGGIEVVISGSSLSIGNIHNTGILLNGVECEIISILDTHISCVSGEFQGSMFGVSVAVVAFIDNANVSGDGVKFTYREDPVYFSVSPQRVIPAGGINLTLTGMNFDVVVEPVFVYTDARLSGSVGVLYTYLSYCVAFTVFFTGWTV</sequence>